<dbReference type="Proteomes" id="UP001148737">
    <property type="component" value="Unassembled WGS sequence"/>
</dbReference>
<keyword evidence="2" id="KW-1185">Reference proteome</keyword>
<evidence type="ECO:0000313" key="2">
    <source>
        <dbReference type="Proteomes" id="UP001148737"/>
    </source>
</evidence>
<accession>A0ACC1QI76</accession>
<protein>
    <submittedName>
        <fullName evidence="1">Uncharacterized protein</fullName>
    </submittedName>
</protein>
<proteinExistence type="predicted"/>
<name>A0ACC1QI76_9HYPO</name>
<organism evidence="1 2">
    <name type="scientific">Lecanicillium saksenae</name>
    <dbReference type="NCBI Taxonomy" id="468837"/>
    <lineage>
        <taxon>Eukaryota</taxon>
        <taxon>Fungi</taxon>
        <taxon>Dikarya</taxon>
        <taxon>Ascomycota</taxon>
        <taxon>Pezizomycotina</taxon>
        <taxon>Sordariomycetes</taxon>
        <taxon>Hypocreomycetidae</taxon>
        <taxon>Hypocreales</taxon>
        <taxon>Cordycipitaceae</taxon>
        <taxon>Lecanicillium</taxon>
    </lineage>
</organism>
<comment type="caution">
    <text evidence="1">The sequence shown here is derived from an EMBL/GenBank/DDBJ whole genome shotgun (WGS) entry which is preliminary data.</text>
</comment>
<evidence type="ECO:0000313" key="1">
    <source>
        <dbReference type="EMBL" id="KAJ3478079.1"/>
    </source>
</evidence>
<reference evidence="1" key="1">
    <citation type="submission" date="2022-07" db="EMBL/GenBank/DDBJ databases">
        <title>Genome Sequence of Lecanicillium saksenae.</title>
        <authorList>
            <person name="Buettner E."/>
        </authorList>
    </citation>
    <scope>NUCLEOTIDE SEQUENCE</scope>
    <source>
        <strain evidence="1">VT-O1</strain>
    </source>
</reference>
<gene>
    <name evidence="1" type="ORF">NLG97_g8672</name>
</gene>
<sequence length="82" mass="9237">MSEKAESPTIREVYDDFATSSRVVDWTPEEEKKAKRKLDLIVMPILTLGFFCLQLDRGNMANAITDNFMGDVGINQDQSPPT</sequence>
<dbReference type="EMBL" id="JANAKD010001581">
    <property type="protein sequence ID" value="KAJ3478079.1"/>
    <property type="molecule type" value="Genomic_DNA"/>
</dbReference>